<evidence type="ECO:0000256" key="8">
    <source>
        <dbReference type="ARBA" id="ARBA00022692"/>
    </source>
</evidence>
<dbReference type="InterPro" id="IPR005467">
    <property type="entry name" value="His_kinase_dom"/>
</dbReference>
<dbReference type="PRINTS" id="PR00344">
    <property type="entry name" value="BCTRLSENSOR"/>
</dbReference>
<dbReference type="PANTHER" id="PTHR43047">
    <property type="entry name" value="TWO-COMPONENT HISTIDINE PROTEIN KINASE"/>
    <property type="match status" value="1"/>
</dbReference>
<evidence type="ECO:0000256" key="9">
    <source>
        <dbReference type="ARBA" id="ARBA00022777"/>
    </source>
</evidence>
<dbReference type="InterPro" id="IPR004358">
    <property type="entry name" value="Sig_transdc_His_kin-like_C"/>
</dbReference>
<evidence type="ECO:0000256" key="13">
    <source>
        <dbReference type="PROSITE-ProRule" id="PRU00110"/>
    </source>
</evidence>
<comment type="subcellular location">
    <subcellularLocation>
        <location evidence="2">Cell inner membrane</location>
        <topology evidence="2">Multi-pass membrane protein</topology>
    </subcellularLocation>
</comment>
<feature type="domain" description="HPt" evidence="17">
    <location>
        <begin position="439"/>
        <end position="537"/>
    </location>
</feature>
<dbReference type="InterPro" id="IPR011006">
    <property type="entry name" value="CheY-like_superfamily"/>
</dbReference>
<evidence type="ECO:0000256" key="4">
    <source>
        <dbReference type="ARBA" id="ARBA00022475"/>
    </source>
</evidence>
<dbReference type="InterPro" id="IPR036890">
    <property type="entry name" value="HATPase_C_sf"/>
</dbReference>
<sequence>MSATAVALLVAVVLVLALATALVLVITGGRRRDAAARAEVARLVADNNSLRERGEAAHETAELRARMVAHVSHELRTPMQAIMSLLALLDDHSLPLEQRQQHLNTLRGSSEDLLLLIDGLVETAQIDGKRPSPRADEFSPRATLEQLVDLLGPSARKRGLELRAALAPDLPPRLRGDRLRLRQIVINLIGNSIKFTRQGHVELRASARVEGGVARLAVAVGDTGVGIAPDALDKLFVEFARVGDLSLEGTGLGLSICKQLVEALGGRLDVDSEPGVGTTFRFELSMPLAAAPAAEAEAAADTRPRVLVADDDSAGRELLVTALRRGGYAVDGVADGAAAVAGALARPYVAVILDVQLPELDGPGAARQIRDVRGDVALIALTGHTEVDVLGRCKGAGIDAILIKPVKLETLRATIARVAAERSQAIDLAVIRGYVTAEDPAFVPGLIDVYLREAARDLDAMHEAAERRDIARVAQLAHRLKGSSAGFGARLLAERCQSLYAAACAGQGASDELAAVAREFARVKTALSVERTRLISS</sequence>
<dbReference type="PROSITE" id="PS50109">
    <property type="entry name" value="HIS_KIN"/>
    <property type="match status" value="1"/>
</dbReference>
<evidence type="ECO:0000256" key="5">
    <source>
        <dbReference type="ARBA" id="ARBA00022519"/>
    </source>
</evidence>
<gene>
    <name evidence="18" type="ORF">K7C98_01275</name>
</gene>
<dbReference type="Gene3D" id="1.20.120.160">
    <property type="entry name" value="HPT domain"/>
    <property type="match status" value="1"/>
</dbReference>
<organism evidence="18 19">
    <name type="scientific">Nannocystis pusilla</name>
    <dbReference type="NCBI Taxonomy" id="889268"/>
    <lineage>
        <taxon>Bacteria</taxon>
        <taxon>Pseudomonadati</taxon>
        <taxon>Myxococcota</taxon>
        <taxon>Polyangia</taxon>
        <taxon>Nannocystales</taxon>
        <taxon>Nannocystaceae</taxon>
        <taxon>Nannocystis</taxon>
    </lineage>
</organism>
<dbReference type="PROSITE" id="PS50894">
    <property type="entry name" value="HPT"/>
    <property type="match status" value="1"/>
</dbReference>
<dbReference type="InterPro" id="IPR003661">
    <property type="entry name" value="HisK_dim/P_dom"/>
</dbReference>
<protein>
    <recommendedName>
        <fullName evidence="3">histidine kinase</fullName>
        <ecNumber evidence="3">2.7.13.3</ecNumber>
    </recommendedName>
</protein>
<feature type="domain" description="Histidine kinase" evidence="15">
    <location>
        <begin position="70"/>
        <end position="288"/>
    </location>
</feature>
<evidence type="ECO:0000313" key="18">
    <source>
        <dbReference type="EMBL" id="MBZ5707872.1"/>
    </source>
</evidence>
<dbReference type="SMART" id="SM00387">
    <property type="entry name" value="HATPase_c"/>
    <property type="match status" value="1"/>
</dbReference>
<dbReference type="SUPFAM" id="SSF47226">
    <property type="entry name" value="Histidine-containing phosphotransfer domain, HPT domain"/>
    <property type="match status" value="1"/>
</dbReference>
<dbReference type="InterPro" id="IPR008207">
    <property type="entry name" value="Sig_transdc_His_kin_Hpt_dom"/>
</dbReference>
<dbReference type="Pfam" id="PF00512">
    <property type="entry name" value="HisKA"/>
    <property type="match status" value="1"/>
</dbReference>
<feature type="domain" description="Response regulatory" evidence="16">
    <location>
        <begin position="305"/>
        <end position="419"/>
    </location>
</feature>
<dbReference type="EMBL" id="JAIRAU010000001">
    <property type="protein sequence ID" value="MBZ5707872.1"/>
    <property type="molecule type" value="Genomic_DNA"/>
</dbReference>
<evidence type="ECO:0000256" key="6">
    <source>
        <dbReference type="ARBA" id="ARBA00022553"/>
    </source>
</evidence>
<keyword evidence="8" id="KW-0812">Transmembrane</keyword>
<dbReference type="Pfam" id="PF01627">
    <property type="entry name" value="Hpt"/>
    <property type="match status" value="1"/>
</dbReference>
<keyword evidence="10" id="KW-0547">Nucleotide-binding</keyword>
<evidence type="ECO:0000259" key="16">
    <source>
        <dbReference type="PROSITE" id="PS50110"/>
    </source>
</evidence>
<comment type="caution">
    <text evidence="18">The sequence shown here is derived from an EMBL/GenBank/DDBJ whole genome shotgun (WGS) entry which is preliminary data.</text>
</comment>
<evidence type="ECO:0000256" key="7">
    <source>
        <dbReference type="ARBA" id="ARBA00022679"/>
    </source>
</evidence>
<proteinExistence type="predicted"/>
<dbReference type="InterPro" id="IPR036097">
    <property type="entry name" value="HisK_dim/P_sf"/>
</dbReference>
<evidence type="ECO:0000259" key="15">
    <source>
        <dbReference type="PROSITE" id="PS50109"/>
    </source>
</evidence>
<dbReference type="PROSITE" id="PS50110">
    <property type="entry name" value="RESPONSE_REGULATORY"/>
    <property type="match status" value="1"/>
</dbReference>
<keyword evidence="7" id="KW-0808">Transferase</keyword>
<keyword evidence="12" id="KW-0472">Membrane</keyword>
<keyword evidence="4" id="KW-1003">Cell membrane</keyword>
<evidence type="ECO:0000256" key="10">
    <source>
        <dbReference type="ARBA" id="ARBA00022840"/>
    </source>
</evidence>
<dbReference type="InterPro" id="IPR036641">
    <property type="entry name" value="HPT_dom_sf"/>
</dbReference>
<keyword evidence="9" id="KW-0418">Kinase</keyword>
<dbReference type="CDD" id="cd16922">
    <property type="entry name" value="HATPase_EvgS-ArcB-TorS-like"/>
    <property type="match status" value="1"/>
</dbReference>
<dbReference type="Pfam" id="PF02518">
    <property type="entry name" value="HATPase_c"/>
    <property type="match status" value="1"/>
</dbReference>
<dbReference type="CDD" id="cd00082">
    <property type="entry name" value="HisKA"/>
    <property type="match status" value="1"/>
</dbReference>
<dbReference type="SUPFAM" id="SSF47384">
    <property type="entry name" value="Homodimeric domain of signal transducing histidine kinase"/>
    <property type="match status" value="1"/>
</dbReference>
<keyword evidence="19" id="KW-1185">Reference proteome</keyword>
<keyword evidence="11" id="KW-1133">Transmembrane helix</keyword>
<evidence type="ECO:0000256" key="1">
    <source>
        <dbReference type="ARBA" id="ARBA00000085"/>
    </source>
</evidence>
<evidence type="ECO:0000313" key="19">
    <source>
        <dbReference type="Proteomes" id="UP001139031"/>
    </source>
</evidence>
<dbReference type="EC" id="2.7.13.3" evidence="3"/>
<evidence type="ECO:0000256" key="2">
    <source>
        <dbReference type="ARBA" id="ARBA00004429"/>
    </source>
</evidence>
<name>A0ABS7TI35_9BACT</name>
<reference evidence="18" key="1">
    <citation type="submission" date="2021-08" db="EMBL/GenBank/DDBJ databases">
        <authorList>
            <person name="Stevens D.C."/>
        </authorList>
    </citation>
    <scope>NUCLEOTIDE SEQUENCE</scope>
    <source>
        <strain evidence="18">DSM 53165</strain>
    </source>
</reference>
<comment type="catalytic activity">
    <reaction evidence="1">
        <text>ATP + protein L-histidine = ADP + protein N-phospho-L-histidine.</text>
        <dbReference type="EC" id="2.7.13.3"/>
    </reaction>
</comment>
<dbReference type="Gene3D" id="1.10.287.130">
    <property type="match status" value="1"/>
</dbReference>
<feature type="modified residue" description="4-aspartylphosphate" evidence="14">
    <location>
        <position position="354"/>
    </location>
</feature>
<dbReference type="SUPFAM" id="SSF55874">
    <property type="entry name" value="ATPase domain of HSP90 chaperone/DNA topoisomerase II/histidine kinase"/>
    <property type="match status" value="1"/>
</dbReference>
<accession>A0ABS7TI35</accession>
<evidence type="ECO:0000256" key="12">
    <source>
        <dbReference type="ARBA" id="ARBA00023136"/>
    </source>
</evidence>
<dbReference type="SUPFAM" id="SSF52172">
    <property type="entry name" value="CheY-like"/>
    <property type="match status" value="1"/>
</dbReference>
<dbReference type="Gene3D" id="3.30.565.10">
    <property type="entry name" value="Histidine kinase-like ATPase, C-terminal domain"/>
    <property type="match status" value="1"/>
</dbReference>
<dbReference type="SMART" id="SM00448">
    <property type="entry name" value="REC"/>
    <property type="match status" value="1"/>
</dbReference>
<dbReference type="InterPro" id="IPR003594">
    <property type="entry name" value="HATPase_dom"/>
</dbReference>
<feature type="modified residue" description="Phosphohistidine" evidence="13">
    <location>
        <position position="478"/>
    </location>
</feature>
<keyword evidence="10" id="KW-0067">ATP-binding</keyword>
<evidence type="ECO:0000256" key="11">
    <source>
        <dbReference type="ARBA" id="ARBA00022989"/>
    </source>
</evidence>
<evidence type="ECO:0000256" key="14">
    <source>
        <dbReference type="PROSITE-ProRule" id="PRU00169"/>
    </source>
</evidence>
<keyword evidence="5" id="KW-0997">Cell inner membrane</keyword>
<dbReference type="CDD" id="cd17546">
    <property type="entry name" value="REC_hyHK_CKI1_RcsC-like"/>
    <property type="match status" value="1"/>
</dbReference>
<dbReference type="Proteomes" id="UP001139031">
    <property type="component" value="Unassembled WGS sequence"/>
</dbReference>
<dbReference type="RefSeq" id="WP_224189635.1">
    <property type="nucleotide sequence ID" value="NZ_JAIRAU010000001.1"/>
</dbReference>
<dbReference type="InterPro" id="IPR001789">
    <property type="entry name" value="Sig_transdc_resp-reg_receiver"/>
</dbReference>
<dbReference type="CDD" id="cd00088">
    <property type="entry name" value="HPT"/>
    <property type="match status" value="1"/>
</dbReference>
<dbReference type="Gene3D" id="3.40.50.2300">
    <property type="match status" value="1"/>
</dbReference>
<evidence type="ECO:0000259" key="17">
    <source>
        <dbReference type="PROSITE" id="PS50894"/>
    </source>
</evidence>
<dbReference type="PANTHER" id="PTHR43047:SF72">
    <property type="entry name" value="OSMOSENSING HISTIDINE PROTEIN KINASE SLN1"/>
    <property type="match status" value="1"/>
</dbReference>
<dbReference type="Pfam" id="PF00072">
    <property type="entry name" value="Response_reg"/>
    <property type="match status" value="1"/>
</dbReference>
<dbReference type="SMART" id="SM00388">
    <property type="entry name" value="HisKA"/>
    <property type="match status" value="1"/>
</dbReference>
<evidence type="ECO:0000256" key="3">
    <source>
        <dbReference type="ARBA" id="ARBA00012438"/>
    </source>
</evidence>
<keyword evidence="6 14" id="KW-0597">Phosphoprotein</keyword>